<gene>
    <name evidence="1" type="ORF">L198_06807</name>
</gene>
<dbReference type="AlphaFoldDB" id="A0A1E3IHI8"/>
<name>A0A1E3IHI8_9TREE</name>
<dbReference type="OrthoDB" id="9876299at2759"/>
<organism evidence="1 2">
    <name type="scientific">Cryptococcus wingfieldii CBS 7118</name>
    <dbReference type="NCBI Taxonomy" id="1295528"/>
    <lineage>
        <taxon>Eukaryota</taxon>
        <taxon>Fungi</taxon>
        <taxon>Dikarya</taxon>
        <taxon>Basidiomycota</taxon>
        <taxon>Agaricomycotina</taxon>
        <taxon>Tremellomycetes</taxon>
        <taxon>Tremellales</taxon>
        <taxon>Cryptococcaceae</taxon>
        <taxon>Cryptococcus</taxon>
    </lineage>
</organism>
<comment type="caution">
    <text evidence="1">The sequence shown here is derived from an EMBL/GenBank/DDBJ whole genome shotgun (WGS) entry which is preliminary data.</text>
</comment>
<protein>
    <submittedName>
        <fullName evidence="1">Uncharacterized protein</fullName>
    </submittedName>
</protein>
<keyword evidence="2" id="KW-1185">Reference proteome</keyword>
<dbReference type="GeneID" id="30196019"/>
<dbReference type="Proteomes" id="UP000094819">
    <property type="component" value="Unassembled WGS sequence"/>
</dbReference>
<accession>A0A1E3IHI8</accession>
<evidence type="ECO:0000313" key="2">
    <source>
        <dbReference type="Proteomes" id="UP000094819"/>
    </source>
</evidence>
<sequence>MDYHGSTLAGLDAPPEKLADTVPGIFKVIDEATKDKTSGLLWNQHGTKVPFRLRLLLPATVMTTHDRQSMNAK</sequence>
<evidence type="ECO:0000313" key="1">
    <source>
        <dbReference type="EMBL" id="ODN88059.1"/>
    </source>
</evidence>
<proteinExistence type="predicted"/>
<reference evidence="1 2" key="1">
    <citation type="submission" date="2016-06" db="EMBL/GenBank/DDBJ databases">
        <title>Evolution of pathogenesis and genome organization in the Tremellales.</title>
        <authorList>
            <person name="Cuomo C."/>
            <person name="Litvintseva A."/>
            <person name="Heitman J."/>
            <person name="Chen Y."/>
            <person name="Sun S."/>
            <person name="Springer D."/>
            <person name="Dromer F."/>
            <person name="Young S."/>
            <person name="Zeng Q."/>
            <person name="Chapman S."/>
            <person name="Gujja S."/>
            <person name="Saif S."/>
            <person name="Birren B."/>
        </authorList>
    </citation>
    <scope>NUCLEOTIDE SEQUENCE [LARGE SCALE GENOMIC DNA]</scope>
    <source>
        <strain evidence="1 2">CBS 7118</strain>
    </source>
</reference>
<dbReference type="EMBL" id="AWGH01000026">
    <property type="protein sequence ID" value="ODN88059.1"/>
    <property type="molecule type" value="Genomic_DNA"/>
</dbReference>
<dbReference type="RefSeq" id="XP_019029127.1">
    <property type="nucleotide sequence ID" value="XM_019178850.1"/>
</dbReference>